<dbReference type="SUPFAM" id="SSF54236">
    <property type="entry name" value="Ubiquitin-like"/>
    <property type="match status" value="1"/>
</dbReference>
<evidence type="ECO:0000313" key="3">
    <source>
        <dbReference type="EMBL" id="KAF5834071.1"/>
    </source>
</evidence>
<dbReference type="Proteomes" id="UP000815325">
    <property type="component" value="Unassembled WGS sequence"/>
</dbReference>
<proteinExistence type="predicted"/>
<dbReference type="EMBL" id="MU069777">
    <property type="protein sequence ID" value="KAF5834071.1"/>
    <property type="molecule type" value="Genomic_DNA"/>
</dbReference>
<dbReference type="Pfam" id="PF11976">
    <property type="entry name" value="Rad60-SLD"/>
    <property type="match status" value="1"/>
</dbReference>
<keyword evidence="4" id="KW-1185">Reference proteome</keyword>
<dbReference type="Gene3D" id="3.10.20.90">
    <property type="entry name" value="Phosphatidylinositol 3-kinase Catalytic Subunit, Chain A, domain 1"/>
    <property type="match status" value="1"/>
</dbReference>
<protein>
    <recommendedName>
        <fullName evidence="2">Rad60/SUMO-like domain-containing protein</fullName>
    </recommendedName>
</protein>
<organism evidence="3 4">
    <name type="scientific">Dunaliella salina</name>
    <name type="common">Green alga</name>
    <name type="synonym">Protococcus salinus</name>
    <dbReference type="NCBI Taxonomy" id="3046"/>
    <lineage>
        <taxon>Eukaryota</taxon>
        <taxon>Viridiplantae</taxon>
        <taxon>Chlorophyta</taxon>
        <taxon>core chlorophytes</taxon>
        <taxon>Chlorophyceae</taxon>
        <taxon>CS clade</taxon>
        <taxon>Chlamydomonadales</taxon>
        <taxon>Dunaliellaceae</taxon>
        <taxon>Dunaliella</taxon>
    </lineage>
</organism>
<comment type="caution">
    <text evidence="3">The sequence shown here is derived from an EMBL/GenBank/DDBJ whole genome shotgun (WGS) entry which is preliminary data.</text>
</comment>
<sequence>MHMGPQFAALSARARAAEAMQKEQQEQEEQRLREHQQQQERQQQQQDGEQLQGVQGATQAEEEVIVIKCQFKAGELKLRSKPSKKVHEVLKKFKDVLCLEGKGGLLPQDNSAFRIELDGDRLELETTLEEAGVEDGDSLDVMWR</sequence>
<feature type="compositionally biased region" description="Low complexity" evidence="1">
    <location>
        <begin position="1"/>
        <end position="19"/>
    </location>
</feature>
<feature type="compositionally biased region" description="Low complexity" evidence="1">
    <location>
        <begin position="39"/>
        <end position="52"/>
    </location>
</feature>
<feature type="compositionally biased region" description="Basic and acidic residues" evidence="1">
    <location>
        <begin position="20"/>
        <end position="38"/>
    </location>
</feature>
<evidence type="ECO:0000313" key="4">
    <source>
        <dbReference type="Proteomes" id="UP000815325"/>
    </source>
</evidence>
<name>A0ABQ7GHI1_DUNSA</name>
<reference evidence="3" key="1">
    <citation type="submission" date="2017-08" db="EMBL/GenBank/DDBJ databases">
        <authorList>
            <person name="Polle J.E."/>
            <person name="Barry K."/>
            <person name="Cushman J."/>
            <person name="Schmutz J."/>
            <person name="Tran D."/>
            <person name="Hathwaick L.T."/>
            <person name="Yim W.C."/>
            <person name="Jenkins J."/>
            <person name="Mckie-Krisberg Z.M."/>
            <person name="Prochnik S."/>
            <person name="Lindquist E."/>
            <person name="Dockter R.B."/>
            <person name="Adam C."/>
            <person name="Molina H."/>
            <person name="Bunkerborg J."/>
            <person name="Jin E."/>
            <person name="Buchheim M."/>
            <person name="Magnuson J."/>
        </authorList>
    </citation>
    <scope>NUCLEOTIDE SEQUENCE</scope>
    <source>
        <strain evidence="3">CCAP 19/18</strain>
    </source>
</reference>
<feature type="domain" description="Rad60/SUMO-like" evidence="2">
    <location>
        <begin position="65"/>
        <end position="142"/>
    </location>
</feature>
<dbReference type="InterPro" id="IPR029071">
    <property type="entry name" value="Ubiquitin-like_domsf"/>
</dbReference>
<dbReference type="InterPro" id="IPR022617">
    <property type="entry name" value="Rad60/SUMO-like_dom"/>
</dbReference>
<accession>A0ABQ7GHI1</accession>
<gene>
    <name evidence="3" type="ORF">DUNSADRAFT_9421</name>
</gene>
<evidence type="ECO:0000256" key="1">
    <source>
        <dbReference type="SAM" id="MobiDB-lite"/>
    </source>
</evidence>
<feature type="region of interest" description="Disordered" evidence="1">
    <location>
        <begin position="1"/>
        <end position="55"/>
    </location>
</feature>
<evidence type="ECO:0000259" key="2">
    <source>
        <dbReference type="Pfam" id="PF11976"/>
    </source>
</evidence>